<feature type="region of interest" description="Disordered" evidence="1">
    <location>
        <begin position="1"/>
        <end position="22"/>
    </location>
</feature>
<gene>
    <name evidence="4" type="ORF">KI387_005630</name>
</gene>
<dbReference type="Proteomes" id="UP000824469">
    <property type="component" value="Unassembled WGS sequence"/>
</dbReference>
<feature type="compositionally biased region" description="Acidic residues" evidence="1">
    <location>
        <begin position="1"/>
        <end position="14"/>
    </location>
</feature>
<feature type="compositionally biased region" description="Basic and acidic residues" evidence="1">
    <location>
        <begin position="142"/>
        <end position="161"/>
    </location>
</feature>
<dbReference type="InterPro" id="IPR013666">
    <property type="entry name" value="PH_pln"/>
</dbReference>
<feature type="domain" description="VAN3-binding protein-like auxin canalisation" evidence="2">
    <location>
        <begin position="80"/>
        <end position="242"/>
    </location>
</feature>
<evidence type="ECO:0000313" key="5">
    <source>
        <dbReference type="Proteomes" id="UP000824469"/>
    </source>
</evidence>
<protein>
    <recommendedName>
        <fullName evidence="6">VAN3-binding protein-like auxin canalisation domain-containing protein</fullName>
    </recommendedName>
</protein>
<reference evidence="4 5" key="1">
    <citation type="journal article" date="2021" name="Nat. Plants">
        <title>The Taxus genome provides insights into paclitaxel biosynthesis.</title>
        <authorList>
            <person name="Xiong X."/>
            <person name="Gou J."/>
            <person name="Liao Q."/>
            <person name="Li Y."/>
            <person name="Zhou Q."/>
            <person name="Bi G."/>
            <person name="Li C."/>
            <person name="Du R."/>
            <person name="Wang X."/>
            <person name="Sun T."/>
            <person name="Guo L."/>
            <person name="Liang H."/>
            <person name="Lu P."/>
            <person name="Wu Y."/>
            <person name="Zhang Z."/>
            <person name="Ro D.K."/>
            <person name="Shang Y."/>
            <person name="Huang S."/>
            <person name="Yan J."/>
        </authorList>
    </citation>
    <scope>NUCLEOTIDE SEQUENCE [LARGE SCALE GENOMIC DNA]</scope>
    <source>
        <strain evidence="4">Ta-2019</strain>
    </source>
</reference>
<accession>A0AA38GLD8</accession>
<organism evidence="4 5">
    <name type="scientific">Taxus chinensis</name>
    <name type="common">Chinese yew</name>
    <name type="synonym">Taxus wallichiana var. chinensis</name>
    <dbReference type="NCBI Taxonomy" id="29808"/>
    <lineage>
        <taxon>Eukaryota</taxon>
        <taxon>Viridiplantae</taxon>
        <taxon>Streptophyta</taxon>
        <taxon>Embryophyta</taxon>
        <taxon>Tracheophyta</taxon>
        <taxon>Spermatophyta</taxon>
        <taxon>Pinopsida</taxon>
        <taxon>Pinidae</taxon>
        <taxon>Conifers II</taxon>
        <taxon>Cupressales</taxon>
        <taxon>Taxaceae</taxon>
        <taxon>Taxus</taxon>
    </lineage>
</organism>
<dbReference type="AlphaFoldDB" id="A0AA38GLD8"/>
<dbReference type="PANTHER" id="PTHR31351">
    <property type="entry name" value="EXPRESSED PROTEIN"/>
    <property type="match status" value="1"/>
</dbReference>
<sequence length="347" mass="37182">MNLEDIREDDDDLCEFPQPETPKEPMEFLARSWSISALQVSKALTNQQQQRPETMTEGIPEEGKQWPHFSCGSPHMVVDSILSSSVCQRQLKGKSVGRWVKDKKGKRKEVQRAQNAEVHAAICVGGVAAAVAAIAAAATAHPHHDANQNENENEKEKEQSDHTSMAVASAAALVAAHCVEVAMCMGADRHKMASLLSSAVNVKTPGDIITLTAGAATALRGAATLQARVAREAGCTVIPYENTKGSSDPTVAVERFSGTGEPDGHSDSEVSSQDILARGCELLKRTRKGALHWKVVSVYIKNSQVSYLACLKTSPGGCPVEEEEVVVVVVVVVVEKDGILGLRQGRE</sequence>
<dbReference type="InterPro" id="IPR040269">
    <property type="entry name" value="VAB"/>
</dbReference>
<dbReference type="EMBL" id="JAHRHJ020000002">
    <property type="protein sequence ID" value="KAH9325452.1"/>
    <property type="molecule type" value="Genomic_DNA"/>
</dbReference>
<feature type="domain" description="Pleckstrin-like plant" evidence="3">
    <location>
        <begin position="281"/>
        <end position="305"/>
    </location>
</feature>
<evidence type="ECO:0008006" key="6">
    <source>
        <dbReference type="Google" id="ProtNLM"/>
    </source>
</evidence>
<name>A0AA38GLD8_TAXCH</name>
<dbReference type="OMA" id="MEPKFTM"/>
<evidence type="ECO:0000259" key="2">
    <source>
        <dbReference type="Pfam" id="PF05703"/>
    </source>
</evidence>
<dbReference type="InterPro" id="IPR008546">
    <property type="entry name" value="VAN3-bd-like_auxin_canal"/>
</dbReference>
<proteinExistence type="predicted"/>
<dbReference type="Pfam" id="PF05703">
    <property type="entry name" value="Auxin_canalis"/>
    <property type="match status" value="1"/>
</dbReference>
<dbReference type="Pfam" id="PF08458">
    <property type="entry name" value="PH_2"/>
    <property type="match status" value="1"/>
</dbReference>
<keyword evidence="5" id="KW-1185">Reference proteome</keyword>
<dbReference type="PANTHER" id="PTHR31351:SF4">
    <property type="entry name" value="AUXIN CANALIZATION PROTEIN (DUF828)"/>
    <property type="match status" value="1"/>
</dbReference>
<comment type="caution">
    <text evidence="4">The sequence shown here is derived from an EMBL/GenBank/DDBJ whole genome shotgun (WGS) entry which is preliminary data.</text>
</comment>
<feature type="region of interest" description="Disordered" evidence="1">
    <location>
        <begin position="140"/>
        <end position="163"/>
    </location>
</feature>
<evidence type="ECO:0000259" key="3">
    <source>
        <dbReference type="Pfam" id="PF08458"/>
    </source>
</evidence>
<evidence type="ECO:0000256" key="1">
    <source>
        <dbReference type="SAM" id="MobiDB-lite"/>
    </source>
</evidence>
<evidence type="ECO:0000313" key="4">
    <source>
        <dbReference type="EMBL" id="KAH9325452.1"/>
    </source>
</evidence>